<reference evidence="2 3" key="2">
    <citation type="submission" date="2019-02" db="EMBL/GenBank/DDBJ databases">
        <title>'Lichenibacterium ramalinii' gen. nov. sp. nov., 'Lichenibacterium minor' gen. nov. sp. nov.</title>
        <authorList>
            <person name="Pankratov T."/>
        </authorList>
    </citation>
    <scope>NUCLEOTIDE SEQUENCE [LARGE SCALE GENOMIC DNA]</scope>
    <source>
        <strain evidence="2 3">RmlP026</strain>
    </source>
</reference>
<reference evidence="2 3" key="1">
    <citation type="submission" date="2018-12" db="EMBL/GenBank/DDBJ databases">
        <authorList>
            <person name="Grouzdev D.S."/>
            <person name="Krutkina M.S."/>
        </authorList>
    </citation>
    <scope>NUCLEOTIDE SEQUENCE [LARGE SCALE GENOMIC DNA]</scope>
    <source>
        <strain evidence="2 3">RmlP026</strain>
    </source>
</reference>
<keyword evidence="1" id="KW-0732">Signal</keyword>
<dbReference type="PANTHER" id="PTHR47199:SF2">
    <property type="entry name" value="PHOTOSYSTEM II STABILITY_ASSEMBLY FACTOR HCF136, CHLOROPLASTIC"/>
    <property type="match status" value="1"/>
</dbReference>
<dbReference type="SUPFAM" id="SSF110296">
    <property type="entry name" value="Oligoxyloglucan reducing end-specific cellobiohydrolase"/>
    <property type="match status" value="1"/>
</dbReference>
<comment type="caution">
    <text evidence="2">The sequence shown here is derived from an EMBL/GenBank/DDBJ whole genome shotgun (WGS) entry which is preliminary data.</text>
</comment>
<dbReference type="Proteomes" id="UP000290759">
    <property type="component" value="Unassembled WGS sequence"/>
</dbReference>
<name>A0A4Q2U3B7_9HYPH</name>
<evidence type="ECO:0000313" key="2">
    <source>
        <dbReference type="EMBL" id="RYC30248.1"/>
    </source>
</evidence>
<evidence type="ECO:0008006" key="4">
    <source>
        <dbReference type="Google" id="ProtNLM"/>
    </source>
</evidence>
<accession>A0A4Q2U3B7</accession>
<dbReference type="OrthoDB" id="9764804at2"/>
<evidence type="ECO:0000256" key="1">
    <source>
        <dbReference type="SAM" id="SignalP"/>
    </source>
</evidence>
<feature type="signal peptide" evidence="1">
    <location>
        <begin position="1"/>
        <end position="22"/>
    </location>
</feature>
<dbReference type="AlphaFoldDB" id="A0A4Q2U3B7"/>
<gene>
    <name evidence="2" type="ORF">D3273_19965</name>
</gene>
<dbReference type="EMBL" id="QYBB01000029">
    <property type="protein sequence ID" value="RYC30248.1"/>
    <property type="molecule type" value="Genomic_DNA"/>
</dbReference>
<dbReference type="Gene3D" id="2.130.10.10">
    <property type="entry name" value="YVTN repeat-like/Quinoprotein amine dehydrogenase"/>
    <property type="match status" value="2"/>
</dbReference>
<organism evidence="2 3">
    <name type="scientific">Lichenibacterium minor</name>
    <dbReference type="NCBI Taxonomy" id="2316528"/>
    <lineage>
        <taxon>Bacteria</taxon>
        <taxon>Pseudomonadati</taxon>
        <taxon>Pseudomonadota</taxon>
        <taxon>Alphaproteobacteria</taxon>
        <taxon>Hyphomicrobiales</taxon>
        <taxon>Lichenihabitantaceae</taxon>
        <taxon>Lichenibacterium</taxon>
    </lineage>
</organism>
<evidence type="ECO:0000313" key="3">
    <source>
        <dbReference type="Proteomes" id="UP000290759"/>
    </source>
</evidence>
<dbReference type="RefSeq" id="WP_129228651.1">
    <property type="nucleotide sequence ID" value="NZ_QYBB01000029.1"/>
</dbReference>
<feature type="chain" id="PRO_5020218935" description="Photosynthesis system II assembly factor Ycf48/Hcf136-like domain-containing protein" evidence="1">
    <location>
        <begin position="23"/>
        <end position="358"/>
    </location>
</feature>
<keyword evidence="3" id="KW-1185">Reference proteome</keyword>
<dbReference type="InterPro" id="IPR015943">
    <property type="entry name" value="WD40/YVTN_repeat-like_dom_sf"/>
</dbReference>
<protein>
    <recommendedName>
        <fullName evidence="4">Photosynthesis system II assembly factor Ycf48/Hcf136-like domain-containing protein</fullName>
    </recommendedName>
</protein>
<dbReference type="PANTHER" id="PTHR47199">
    <property type="entry name" value="PHOTOSYSTEM II STABILITY/ASSEMBLY FACTOR HCF136, CHLOROPLASTIC"/>
    <property type="match status" value="1"/>
</dbReference>
<sequence length="358" mass="37708">MSIRPAVLGTALLLSLLRPAAAADPQWRMVPTEPYTLNNKQDALAFGSATAGLYGNGTGRIYRTDDAGAHWHLAWHHPGTYVRALDMADADTGFMGNVGPGYFDGVTDARPLFVTHDGGTHWAPVVPVSGPPVTGICAIDVLKVDGAVRAVRAGGRVGGPAGLMTSLDGGATFTARDMGALTGMILDIHFVDARTGFIAGASASDEGRAHARILKTTDGGDTWRAVFDSPRAGDNDWKLAFPSARVGYASIMSYGAPADEARGYVVKTEDGGEHWRKLVVTADHGWIPYGIAFLDERRGWVGGATGGYETTDGGDTWHPAHMGLSTNRIRFVPLPGGGTRALAIGHDLFALDLPPPPE</sequence>
<proteinExistence type="predicted"/>